<dbReference type="EMBL" id="JANURM010000016">
    <property type="protein sequence ID" value="MDL0089593.1"/>
    <property type="molecule type" value="Genomic_DNA"/>
</dbReference>
<proteinExistence type="predicted"/>
<comment type="caution">
    <text evidence="2">The sequence shown here is derived from an EMBL/GenBank/DDBJ whole genome shotgun (WGS) entry which is preliminary data.</text>
</comment>
<evidence type="ECO:0000313" key="3">
    <source>
        <dbReference type="Proteomes" id="UP001173801"/>
    </source>
</evidence>
<reference evidence="2" key="1">
    <citation type="submission" date="2022-08" db="EMBL/GenBank/DDBJ databases">
        <authorList>
            <person name="Wang H."/>
        </authorList>
    </citation>
    <scope>NUCLEOTIDE SEQUENCE</scope>
    <source>
        <strain evidence="2">PS10</strain>
    </source>
</reference>
<evidence type="ECO:0000256" key="1">
    <source>
        <dbReference type="SAM" id="SignalP"/>
    </source>
</evidence>
<sequence length="87" mass="10059">MFKKLLLAILICGCFASNYALQKPVKRVYASSPTLLYMLYAIDFNAISGVNFEFNNYEKPYLKEQVLNQPFVSGFLARVKCQTPRYF</sequence>
<feature type="chain" id="PRO_5045722885" description="Lipoprotein" evidence="1">
    <location>
        <begin position="23"/>
        <end position="87"/>
    </location>
</feature>
<keyword evidence="3" id="KW-1185">Reference proteome</keyword>
<accession>A0ABT7HRW4</accession>
<dbReference type="Proteomes" id="UP001173801">
    <property type="component" value="Unassembled WGS sequence"/>
</dbReference>
<keyword evidence="1" id="KW-0732">Signal</keyword>
<name>A0ABT7HRW4_9BACT</name>
<feature type="signal peptide" evidence="1">
    <location>
        <begin position="1"/>
        <end position="22"/>
    </location>
</feature>
<dbReference type="RefSeq" id="WP_284938285.1">
    <property type="nucleotide sequence ID" value="NZ_JANURM010000016.1"/>
</dbReference>
<gene>
    <name evidence="2" type="ORF">NYG85_09510</name>
</gene>
<dbReference type="Gene3D" id="3.40.50.1980">
    <property type="entry name" value="Nitrogenase molybdenum iron protein domain"/>
    <property type="match status" value="1"/>
</dbReference>
<protein>
    <recommendedName>
        <fullName evidence="4">Lipoprotein</fullName>
    </recommendedName>
</protein>
<reference evidence="2" key="2">
    <citation type="journal article" date="2023" name="Microorganisms">
        <title>Isolation and Genomic Characteristics of Cat-Borne Campylobacter felis sp. nov. and Sheep-Borne Campylobacter ovis sp. nov.</title>
        <authorList>
            <person name="Wang H."/>
            <person name="Li Y."/>
            <person name="Gu Y."/>
            <person name="Zhou G."/>
            <person name="Chen X."/>
            <person name="Zhang X."/>
            <person name="Shao Z."/>
            <person name="Zhang J."/>
            <person name="Zhang M."/>
        </authorList>
    </citation>
    <scope>NUCLEOTIDE SEQUENCE</scope>
    <source>
        <strain evidence="2">PS10</strain>
    </source>
</reference>
<organism evidence="2 3">
    <name type="scientific">Campylobacter gastrosuis</name>
    <dbReference type="NCBI Taxonomy" id="2974576"/>
    <lineage>
        <taxon>Bacteria</taxon>
        <taxon>Pseudomonadati</taxon>
        <taxon>Campylobacterota</taxon>
        <taxon>Epsilonproteobacteria</taxon>
        <taxon>Campylobacterales</taxon>
        <taxon>Campylobacteraceae</taxon>
        <taxon>Campylobacter</taxon>
    </lineage>
</organism>
<evidence type="ECO:0000313" key="2">
    <source>
        <dbReference type="EMBL" id="MDL0089593.1"/>
    </source>
</evidence>
<evidence type="ECO:0008006" key="4">
    <source>
        <dbReference type="Google" id="ProtNLM"/>
    </source>
</evidence>